<reference evidence="1 2" key="1">
    <citation type="journal article" date="2020" name="Cell">
        <title>Large-Scale Comparative Analyses of Tick Genomes Elucidate Their Genetic Diversity and Vector Capacities.</title>
        <authorList>
            <consortium name="Tick Genome and Microbiome Consortium (TIGMIC)"/>
            <person name="Jia N."/>
            <person name="Wang J."/>
            <person name="Shi W."/>
            <person name="Du L."/>
            <person name="Sun Y."/>
            <person name="Zhan W."/>
            <person name="Jiang J.F."/>
            <person name="Wang Q."/>
            <person name="Zhang B."/>
            <person name="Ji P."/>
            <person name="Bell-Sakyi L."/>
            <person name="Cui X.M."/>
            <person name="Yuan T.T."/>
            <person name="Jiang B.G."/>
            <person name="Yang W.F."/>
            <person name="Lam T.T."/>
            <person name="Chang Q.C."/>
            <person name="Ding S.J."/>
            <person name="Wang X.J."/>
            <person name="Zhu J.G."/>
            <person name="Ruan X.D."/>
            <person name="Zhao L."/>
            <person name="Wei J.T."/>
            <person name="Ye R.Z."/>
            <person name="Que T.C."/>
            <person name="Du C.H."/>
            <person name="Zhou Y.H."/>
            <person name="Cheng J.X."/>
            <person name="Dai P.F."/>
            <person name="Guo W.B."/>
            <person name="Han X.H."/>
            <person name="Huang E.J."/>
            <person name="Li L.F."/>
            <person name="Wei W."/>
            <person name="Gao Y.C."/>
            <person name="Liu J.Z."/>
            <person name="Shao H.Z."/>
            <person name="Wang X."/>
            <person name="Wang C.C."/>
            <person name="Yang T.C."/>
            <person name="Huo Q.B."/>
            <person name="Li W."/>
            <person name="Chen H.Y."/>
            <person name="Chen S.E."/>
            <person name="Zhou L.G."/>
            <person name="Ni X.B."/>
            <person name="Tian J.H."/>
            <person name="Sheng Y."/>
            <person name="Liu T."/>
            <person name="Pan Y.S."/>
            <person name="Xia L.Y."/>
            <person name="Li J."/>
            <person name="Zhao F."/>
            <person name="Cao W.C."/>
        </authorList>
    </citation>
    <scope>NUCLEOTIDE SEQUENCE [LARGE SCALE GENOMIC DNA]</scope>
    <source>
        <tissue evidence="1">Larvae</tissue>
    </source>
</reference>
<gene>
    <name evidence="1" type="ORF">HPB47_020008</name>
</gene>
<proteinExistence type="predicted"/>
<keyword evidence="2" id="KW-1185">Reference proteome</keyword>
<dbReference type="EMBL" id="JABSTQ010009068">
    <property type="protein sequence ID" value="KAG0433339.1"/>
    <property type="molecule type" value="Genomic_DNA"/>
</dbReference>
<evidence type="ECO:0000313" key="1">
    <source>
        <dbReference type="EMBL" id="KAG0433339.1"/>
    </source>
</evidence>
<name>A0AC60QK32_IXOPE</name>
<accession>A0AC60QK32</accession>
<protein>
    <submittedName>
        <fullName evidence="1">Uncharacterized protein</fullName>
    </submittedName>
</protein>
<organism evidence="1 2">
    <name type="scientific">Ixodes persulcatus</name>
    <name type="common">Taiga tick</name>
    <dbReference type="NCBI Taxonomy" id="34615"/>
    <lineage>
        <taxon>Eukaryota</taxon>
        <taxon>Metazoa</taxon>
        <taxon>Ecdysozoa</taxon>
        <taxon>Arthropoda</taxon>
        <taxon>Chelicerata</taxon>
        <taxon>Arachnida</taxon>
        <taxon>Acari</taxon>
        <taxon>Parasitiformes</taxon>
        <taxon>Ixodida</taxon>
        <taxon>Ixodoidea</taxon>
        <taxon>Ixodidae</taxon>
        <taxon>Ixodinae</taxon>
        <taxon>Ixodes</taxon>
    </lineage>
</organism>
<comment type="caution">
    <text evidence="1">The sequence shown here is derived from an EMBL/GenBank/DDBJ whole genome shotgun (WGS) entry which is preliminary data.</text>
</comment>
<dbReference type="Proteomes" id="UP000805193">
    <property type="component" value="Unassembled WGS sequence"/>
</dbReference>
<sequence length="703" mass="77964">MAPTSLLTFLLAGLSQALASPTSRSKYLPIVFPEDTPVCQEGLICRDITLCPAAIAQVRSGSRPFICGWNRHVAKVCCPKDSRPGEEGPFPSGFIAFRRPAECGILVIPQVNASARATTANQSTPLKTAASGQFPRPTYSSKRPGVVANSAAPQGFSYNSQAHTTQDSRQGVQFPQSAKTYPTLRPSVNYVYNPGQHTTRSYWTTTRSPAPAPQTQPTKGRYPHQYQHQHPGQTQTQHQRPQQGYQQQQSSAQQGYQQPQQPPQQQQQHVQYSVYQNNQVVNSHHQFEYFEYNSGGSPSYIYGRRQGSHYDEDPNPTTTPDPDSWYNYKTFSKRQARDLQDRRPRRTGKGGKGFKDLEELEGGSKSIWSSASKEEAAQSGLSDDVIAELKAKLLRGRPAAGGVLRNEVAWAAKTQRSKKPRWRTLTTQHPRRTKRTGKVDARVPDPELIKALAPAVSLAVGGQADYNTWPWMAAILTGSELKFLCGGFLINDRYVISAAHCFQRPRASQTFGVRLGQIRVDEGRVYRVERYVVHEDYVRREYYNDIALLRLAEPVPLALIKPVCLPGPSLASSDLVGREATVTRMGGHHVRDILQEVNGLPVVPVKQCNESYSKLRGNPFRRGITPEFVCAGLPQGGKDACQGDSGGPLMLDNEGRWTAVGIVSFGYRCGVAGYPGVYTRVSKHLQWIDNNLYMDSVGYNTIV</sequence>
<evidence type="ECO:0000313" key="2">
    <source>
        <dbReference type="Proteomes" id="UP000805193"/>
    </source>
</evidence>